<evidence type="ECO:0000256" key="1">
    <source>
        <dbReference type="SAM" id="SignalP"/>
    </source>
</evidence>
<proteinExistence type="predicted"/>
<name>A0A1D2V9E9_9ASCO</name>
<organism evidence="2 3">
    <name type="scientific">Ascoidea rubescens DSM 1968</name>
    <dbReference type="NCBI Taxonomy" id="1344418"/>
    <lineage>
        <taxon>Eukaryota</taxon>
        <taxon>Fungi</taxon>
        <taxon>Dikarya</taxon>
        <taxon>Ascomycota</taxon>
        <taxon>Saccharomycotina</taxon>
        <taxon>Saccharomycetes</taxon>
        <taxon>Ascoideaceae</taxon>
        <taxon>Ascoidea</taxon>
    </lineage>
</organism>
<protein>
    <submittedName>
        <fullName evidence="2">Uncharacterized protein</fullName>
    </submittedName>
</protein>
<keyword evidence="3" id="KW-1185">Reference proteome</keyword>
<evidence type="ECO:0000313" key="2">
    <source>
        <dbReference type="EMBL" id="ODV58199.1"/>
    </source>
</evidence>
<accession>A0A1D2V9E9</accession>
<feature type="chain" id="PRO_5008910355" evidence="1">
    <location>
        <begin position="18"/>
        <end position="58"/>
    </location>
</feature>
<dbReference type="RefSeq" id="XP_020044506.1">
    <property type="nucleotide sequence ID" value="XM_020194135.1"/>
</dbReference>
<sequence>MAFVLFLFAHSATFVKLITKWQQLSTPFDNICYPLIALGDCLEYYANFLESKAYLAYF</sequence>
<feature type="signal peptide" evidence="1">
    <location>
        <begin position="1"/>
        <end position="17"/>
    </location>
</feature>
<dbReference type="EMBL" id="KV454494">
    <property type="protein sequence ID" value="ODV58199.1"/>
    <property type="molecule type" value="Genomic_DNA"/>
</dbReference>
<dbReference type="InParanoid" id="A0A1D2V9E9"/>
<dbReference type="GeneID" id="30967771"/>
<keyword evidence="1" id="KW-0732">Signal</keyword>
<reference evidence="3" key="1">
    <citation type="submission" date="2016-05" db="EMBL/GenBank/DDBJ databases">
        <title>Comparative genomics of biotechnologically important yeasts.</title>
        <authorList>
            <consortium name="DOE Joint Genome Institute"/>
            <person name="Riley R."/>
            <person name="Haridas S."/>
            <person name="Wolfe K.H."/>
            <person name="Lopes M.R."/>
            <person name="Hittinger C.T."/>
            <person name="Goker M."/>
            <person name="Salamov A."/>
            <person name="Wisecaver J."/>
            <person name="Long T.M."/>
            <person name="Aerts A.L."/>
            <person name="Barry K."/>
            <person name="Choi C."/>
            <person name="Clum A."/>
            <person name="Coughlan A.Y."/>
            <person name="Deshpande S."/>
            <person name="Douglass A.P."/>
            <person name="Hanson S.J."/>
            <person name="Klenk H.-P."/>
            <person name="Labutti K."/>
            <person name="Lapidus A."/>
            <person name="Lindquist E."/>
            <person name="Lipzen A."/>
            <person name="Meier-Kolthoff J.P."/>
            <person name="Ohm R.A."/>
            <person name="Otillar R.P."/>
            <person name="Pangilinan J."/>
            <person name="Peng Y."/>
            <person name="Rokas A."/>
            <person name="Rosa C.A."/>
            <person name="Scheuner C."/>
            <person name="Sibirny A.A."/>
            <person name="Slot J.C."/>
            <person name="Stielow J.B."/>
            <person name="Sun H."/>
            <person name="Kurtzman C.P."/>
            <person name="Blackwell M."/>
            <person name="Grigoriev I.V."/>
            <person name="Jeffries T.W."/>
        </authorList>
    </citation>
    <scope>NUCLEOTIDE SEQUENCE [LARGE SCALE GENOMIC DNA]</scope>
    <source>
        <strain evidence="3">DSM 1968</strain>
    </source>
</reference>
<gene>
    <name evidence="2" type="ORF">ASCRUDRAFT_78100</name>
</gene>
<dbReference type="AlphaFoldDB" id="A0A1D2V9E9"/>
<evidence type="ECO:0000313" key="3">
    <source>
        <dbReference type="Proteomes" id="UP000095038"/>
    </source>
</evidence>
<dbReference type="Proteomes" id="UP000095038">
    <property type="component" value="Unassembled WGS sequence"/>
</dbReference>